<dbReference type="GO" id="GO:0003676">
    <property type="term" value="F:nucleic acid binding"/>
    <property type="evidence" value="ECO:0007669"/>
    <property type="project" value="InterPro"/>
</dbReference>
<evidence type="ECO:0000259" key="1">
    <source>
        <dbReference type="PROSITE" id="PS50994"/>
    </source>
</evidence>
<dbReference type="InterPro" id="IPR001584">
    <property type="entry name" value="Integrase_cat-core"/>
</dbReference>
<dbReference type="InterPro" id="IPR012337">
    <property type="entry name" value="RNaseH-like_sf"/>
</dbReference>
<sequence>MLLRLAYLGLINTFALLRLLPMTDRDKDTEILVLRHQITVLQRQLSDTRVRFSPTDRALLAALLHRLPRQALHRLRLLVRPDTILRWHRDLMRRHHARMSRPNRPGRPRTIRSVRVLVQRLAKENPSWGYRRVHGELLVLGVKVAASTVWQILTDAGIDPAPDRASSTWAQFLRSQAEFLLGCDFFETVTLTGVRMYVLVVIEHAQRRIRILGATPHPTAAWVTQAARNLAMDLEDANSRTRFLIHDRDGKFPHLFDTILADAGIKVVLSGVQMPRMNSIVERWIQTCQHELLDRTLTWNQRHLLHALREYERFYNSHRPHQGIANARPLQPLPESITDPAQITRLDVRRRPRLGGILNEYHHAA</sequence>
<dbReference type="PROSITE" id="PS50994">
    <property type="entry name" value="INTEGRASE"/>
    <property type="match status" value="1"/>
</dbReference>
<protein>
    <submittedName>
        <fullName evidence="2">Integrase core domain-containing protein</fullName>
    </submittedName>
</protein>
<dbReference type="Proteomes" id="UP000192674">
    <property type="component" value="Unassembled WGS sequence"/>
</dbReference>
<dbReference type="Pfam" id="PF13683">
    <property type="entry name" value="rve_3"/>
    <property type="match status" value="1"/>
</dbReference>
<dbReference type="InterPro" id="IPR036397">
    <property type="entry name" value="RNaseH_sf"/>
</dbReference>
<dbReference type="OrthoDB" id="1551204at2"/>
<evidence type="ECO:0000313" key="3">
    <source>
        <dbReference type="Proteomes" id="UP000192674"/>
    </source>
</evidence>
<dbReference type="Gene3D" id="3.30.420.10">
    <property type="entry name" value="Ribonuclease H-like superfamily/Ribonuclease H"/>
    <property type="match status" value="1"/>
</dbReference>
<dbReference type="GO" id="GO:0015074">
    <property type="term" value="P:DNA integration"/>
    <property type="evidence" value="ECO:0007669"/>
    <property type="project" value="InterPro"/>
</dbReference>
<dbReference type="SUPFAM" id="SSF53098">
    <property type="entry name" value="Ribonuclease H-like"/>
    <property type="match status" value="1"/>
</dbReference>
<feature type="domain" description="Integrase catalytic" evidence="1">
    <location>
        <begin position="158"/>
        <end position="337"/>
    </location>
</feature>
<dbReference type="EMBL" id="FWXV01000019">
    <property type="protein sequence ID" value="SMD27048.1"/>
    <property type="molecule type" value="Genomic_DNA"/>
</dbReference>
<evidence type="ECO:0000313" key="2">
    <source>
        <dbReference type="EMBL" id="SMD27048.1"/>
    </source>
</evidence>
<organism evidence="2 3">
    <name type="scientific">Kibdelosporangium aridum</name>
    <dbReference type="NCBI Taxonomy" id="2030"/>
    <lineage>
        <taxon>Bacteria</taxon>
        <taxon>Bacillati</taxon>
        <taxon>Actinomycetota</taxon>
        <taxon>Actinomycetes</taxon>
        <taxon>Pseudonocardiales</taxon>
        <taxon>Pseudonocardiaceae</taxon>
        <taxon>Kibdelosporangium</taxon>
    </lineage>
</organism>
<proteinExistence type="predicted"/>
<name>A0A1W2FZK4_KIBAR</name>
<accession>A0A1W2FZK4</accession>
<dbReference type="AlphaFoldDB" id="A0A1W2FZK4"/>
<gene>
    <name evidence="2" type="ORF">SAMN05661093_10645</name>
</gene>
<reference evidence="2 3" key="1">
    <citation type="submission" date="2017-04" db="EMBL/GenBank/DDBJ databases">
        <authorList>
            <person name="Afonso C.L."/>
            <person name="Miller P.J."/>
            <person name="Scott M.A."/>
            <person name="Spackman E."/>
            <person name="Goraichik I."/>
            <person name="Dimitrov K.M."/>
            <person name="Suarez D.L."/>
            <person name="Swayne D.E."/>
        </authorList>
    </citation>
    <scope>NUCLEOTIDE SEQUENCE [LARGE SCALE GENOMIC DNA]</scope>
    <source>
        <strain evidence="2 3">DSM 43828</strain>
    </source>
</reference>
<keyword evidence="3" id="KW-1185">Reference proteome</keyword>